<protein>
    <submittedName>
        <fullName evidence="1">Uncharacterized protein</fullName>
    </submittedName>
</protein>
<proteinExistence type="predicted"/>
<dbReference type="AlphaFoldDB" id="A0A0D9VK71"/>
<reference evidence="1 2" key="1">
    <citation type="submission" date="2012-08" db="EMBL/GenBank/DDBJ databases">
        <title>Oryza genome evolution.</title>
        <authorList>
            <person name="Wing R.A."/>
        </authorList>
    </citation>
    <scope>NUCLEOTIDE SEQUENCE</scope>
</reference>
<reference evidence="2" key="2">
    <citation type="submission" date="2013-12" db="EMBL/GenBank/DDBJ databases">
        <authorList>
            <person name="Yu Y."/>
            <person name="Lee S."/>
            <person name="de Baynast K."/>
            <person name="Wissotski M."/>
            <person name="Liu L."/>
            <person name="Talag J."/>
            <person name="Goicoechea J."/>
            <person name="Angelova A."/>
            <person name="Jetty R."/>
            <person name="Kudrna D."/>
            <person name="Golser W."/>
            <person name="Rivera L."/>
            <person name="Zhang J."/>
            <person name="Wing R."/>
        </authorList>
    </citation>
    <scope>NUCLEOTIDE SEQUENCE</scope>
</reference>
<accession>A0A0D9VK71</accession>
<keyword evidence="2" id="KW-1185">Reference proteome</keyword>
<sequence>MARCLLSRSCGLDRLVLFAEEGGHDEAAQINWSRVGKMMGGWQLPVRCHLYAVCECFEALTSMIHPPCGCGVLPASTSI</sequence>
<dbReference type="Proteomes" id="UP000032180">
    <property type="component" value="Chromosome 2"/>
</dbReference>
<evidence type="ECO:0000313" key="1">
    <source>
        <dbReference type="EnsemblPlants" id="LPERR02G24520.1"/>
    </source>
</evidence>
<dbReference type="EnsemblPlants" id="LPERR02G24520.1">
    <property type="protein sequence ID" value="LPERR02G24520.1"/>
    <property type="gene ID" value="LPERR02G24520"/>
</dbReference>
<name>A0A0D9VK71_9ORYZ</name>
<dbReference type="HOGENOM" id="CLU_2609497_0_0_1"/>
<dbReference type="Gramene" id="LPERR02G24520.1">
    <property type="protein sequence ID" value="LPERR02G24520.1"/>
    <property type="gene ID" value="LPERR02G24520"/>
</dbReference>
<reference evidence="1" key="3">
    <citation type="submission" date="2015-04" db="UniProtKB">
        <authorList>
            <consortium name="EnsemblPlants"/>
        </authorList>
    </citation>
    <scope>IDENTIFICATION</scope>
</reference>
<organism evidence="1 2">
    <name type="scientific">Leersia perrieri</name>
    <dbReference type="NCBI Taxonomy" id="77586"/>
    <lineage>
        <taxon>Eukaryota</taxon>
        <taxon>Viridiplantae</taxon>
        <taxon>Streptophyta</taxon>
        <taxon>Embryophyta</taxon>
        <taxon>Tracheophyta</taxon>
        <taxon>Spermatophyta</taxon>
        <taxon>Magnoliopsida</taxon>
        <taxon>Liliopsida</taxon>
        <taxon>Poales</taxon>
        <taxon>Poaceae</taxon>
        <taxon>BOP clade</taxon>
        <taxon>Oryzoideae</taxon>
        <taxon>Oryzeae</taxon>
        <taxon>Oryzinae</taxon>
        <taxon>Leersia</taxon>
    </lineage>
</organism>
<evidence type="ECO:0000313" key="2">
    <source>
        <dbReference type="Proteomes" id="UP000032180"/>
    </source>
</evidence>